<keyword evidence="2" id="KW-1185">Reference proteome</keyword>
<dbReference type="InterPro" id="IPR038255">
    <property type="entry name" value="PBS_linker_sf"/>
</dbReference>
<dbReference type="OrthoDB" id="8749115at2"/>
<name>A0A418XH10_9BURK</name>
<comment type="caution">
    <text evidence="1">The sequence shown here is derived from an EMBL/GenBank/DDBJ whole genome shotgun (WGS) entry which is preliminary data.</text>
</comment>
<evidence type="ECO:0000313" key="1">
    <source>
        <dbReference type="EMBL" id="RJG11731.1"/>
    </source>
</evidence>
<evidence type="ECO:0000313" key="2">
    <source>
        <dbReference type="Proteomes" id="UP000284006"/>
    </source>
</evidence>
<dbReference type="Proteomes" id="UP000284006">
    <property type="component" value="Unassembled WGS sequence"/>
</dbReference>
<reference evidence="1 2" key="1">
    <citation type="submission" date="2018-09" db="EMBL/GenBank/DDBJ databases">
        <authorList>
            <person name="Zhu H."/>
        </authorList>
    </citation>
    <scope>NUCLEOTIDE SEQUENCE [LARGE SCALE GENOMIC DNA]</scope>
    <source>
        <strain evidence="1 2">K1S02-61</strain>
    </source>
</reference>
<gene>
    <name evidence="1" type="ORF">D3872_18200</name>
</gene>
<sequence length="543" mass="55116">MQFESIAQGVPMGIHTQAVQKLYVAYFSRPADVAGLQYWESVIAMANGSTAAVSAAFSASAEYQAAFAGKDEAGIITMVYQNLFGRAPEPAGLDFWSRALIRKDVTTSEVVTMISEAAVGSDKAAFANKVTGATAFSNALDLTMEILAYTGNKANATVKAFLAGITTDASLAAAIEPKALDAFIERLVTGDPPPPVLTTFDVTGLDKVFDTDHINAPGKLIEYIATGSVGSAVLLNVAPGSSFRALGDMGGSELSIIQRNAGPIMVALDADETAAADLDIETVTARVRVEAPTTLKVVFDSAFRATVEGEITTGDNVAAFHVAAGAKAVELVSGGTLANNVLHYTDTVGELATIKLTGASDLILNTSGTAALTLIDASTFTGRLTMSTALLANGGSLMLGSGADHVTLAPASSSAAPENIVNFAKAAAAAVGSDTGAASAAQAVADILSFGQVAAVANANPAVTTGTIVNGVLKFTGAGPTDLGSALAIANLAAETPGELVVFEYVGRSYAFLQGSDLAVQLVGVTGVTHIAEVGSSDTFFIV</sequence>
<organism evidence="1 2">
    <name type="scientific">Massilia cavernae</name>
    <dbReference type="NCBI Taxonomy" id="2320864"/>
    <lineage>
        <taxon>Bacteria</taxon>
        <taxon>Pseudomonadati</taxon>
        <taxon>Pseudomonadota</taxon>
        <taxon>Betaproteobacteria</taxon>
        <taxon>Burkholderiales</taxon>
        <taxon>Oxalobacteraceae</taxon>
        <taxon>Telluria group</taxon>
        <taxon>Massilia</taxon>
    </lineage>
</organism>
<dbReference type="Gene3D" id="1.10.3130.20">
    <property type="entry name" value="Phycobilisome linker domain"/>
    <property type="match status" value="1"/>
</dbReference>
<dbReference type="AlphaFoldDB" id="A0A418XH10"/>
<dbReference type="EMBL" id="QYUP01000140">
    <property type="protein sequence ID" value="RJG11731.1"/>
    <property type="molecule type" value="Genomic_DNA"/>
</dbReference>
<accession>A0A418XH10</accession>
<proteinExistence type="predicted"/>
<protein>
    <submittedName>
        <fullName evidence="1">DUF4214 domain-containing protein</fullName>
    </submittedName>
</protein>